<keyword evidence="6 9" id="KW-0645">Protease</keyword>
<evidence type="ECO:0000256" key="1">
    <source>
        <dbReference type="ARBA" id="ARBA00000123"/>
    </source>
</evidence>
<feature type="domain" description="Xaa-Pro dipeptidyl-peptidase C-terminal" evidence="10">
    <location>
        <begin position="543"/>
        <end position="802"/>
    </location>
</feature>
<keyword evidence="8 9" id="KW-0720">Serine protease</keyword>
<dbReference type="HAMAP" id="MF_00698">
    <property type="entry name" value="Aminopeptidase_S15"/>
    <property type="match status" value="1"/>
</dbReference>
<reference evidence="12" key="1">
    <citation type="journal article" date="2014" name="Genome Announc.">
        <title>Draft Genome Sequence of Lactobacillus oryzae Strain SG293T.</title>
        <authorList>
            <person name="Tanizawa Y."/>
            <person name="Fujisawa T."/>
            <person name="Mochizuki T."/>
            <person name="Kaminuma E."/>
            <person name="Nakamura Y."/>
            <person name="Tohno M."/>
        </authorList>
    </citation>
    <scope>NUCLEOTIDE SEQUENCE [LARGE SCALE GENOMIC DNA]</scope>
    <source>
        <strain evidence="12">SG293</strain>
    </source>
</reference>
<dbReference type="GO" id="GO:0004177">
    <property type="term" value="F:aminopeptidase activity"/>
    <property type="evidence" value="ECO:0007669"/>
    <property type="project" value="UniProtKB-KW"/>
</dbReference>
<dbReference type="InterPro" id="IPR013736">
    <property type="entry name" value="Xaa-Pro_dipept_C"/>
</dbReference>
<dbReference type="GO" id="GO:0008239">
    <property type="term" value="F:dipeptidyl-peptidase activity"/>
    <property type="evidence" value="ECO:0007669"/>
    <property type="project" value="UniProtKB-UniRule"/>
</dbReference>
<gene>
    <name evidence="9 12" type="primary">pepX</name>
    <name evidence="12" type="ORF">LOSG293_100270</name>
</gene>
<dbReference type="InterPro" id="IPR008979">
    <property type="entry name" value="Galactose-bd-like_sf"/>
</dbReference>
<evidence type="ECO:0000256" key="4">
    <source>
        <dbReference type="ARBA" id="ARBA00011738"/>
    </source>
</evidence>
<feature type="active site" description="Charge relay system" evidence="9">
    <location>
        <position position="376"/>
    </location>
</feature>
<comment type="caution">
    <text evidence="12">The sequence shown here is derived from an EMBL/GenBank/DDBJ whole genome shotgun (WGS) entry which is preliminary data.</text>
</comment>
<keyword evidence="13" id="KW-1185">Reference proteome</keyword>
<evidence type="ECO:0000256" key="2">
    <source>
        <dbReference type="ARBA" id="ARBA00003997"/>
    </source>
</evidence>
<comment type="catalytic activity">
    <reaction evidence="1 9">
        <text>Hydrolyzes Xaa-Pro-|- bonds to release unblocked, N-terminal dipeptides from substrates including Ala-Pro-|-p-nitroanilide and (sequentially) Tyr-Pro-|-Phe-Pro-|-Gly-Pro-|-Ile.</text>
        <dbReference type="EC" id="3.4.14.11"/>
    </reaction>
</comment>
<dbReference type="eggNOG" id="COG2936">
    <property type="taxonomic scope" value="Bacteria"/>
</dbReference>
<dbReference type="OrthoDB" id="319764at2"/>
<keyword evidence="5 9" id="KW-0031">Aminopeptidase</keyword>
<dbReference type="InterPro" id="IPR015251">
    <property type="entry name" value="PepX_N_dom"/>
</dbReference>
<feature type="active site" description="Charge relay system" evidence="9">
    <location>
        <position position="496"/>
    </location>
</feature>
<accession>A0A081BHZ4</accession>
<dbReference type="SUPFAM" id="SSF49785">
    <property type="entry name" value="Galactose-binding domain-like"/>
    <property type="match status" value="1"/>
</dbReference>
<dbReference type="SUPFAM" id="SSF53474">
    <property type="entry name" value="alpha/beta-Hydrolases"/>
    <property type="match status" value="1"/>
</dbReference>
<comment type="subcellular location">
    <subcellularLocation>
        <location evidence="9">Cytoplasm</location>
    </subcellularLocation>
</comment>
<comment type="function">
    <text evidence="2 9">Removes N-terminal dipeptides sequentially from polypeptides having unsubstituted N-termini provided that the penultimate residue is proline.</text>
</comment>
<dbReference type="NCBIfam" id="NF003781">
    <property type="entry name" value="PRK05371.1-2"/>
    <property type="match status" value="1"/>
</dbReference>
<sequence>MKINQFARLEVDFETELTELQRIHFIETTDIVTQSPTEVLAALLHLCYPEMPTQQGVDFKLSTLLVDAHTNTYDFIQNEHEISQAHFYNLAMQLLQFEVDLDFSLDNPTAAMSKMALPFIAAMQLTTKDLLHAWYLLLTTHTKNGQVFLDYLTTKGYFAELSKQTDLPKPLFFNGKAQAVFDTTQLIREVVYVESDQDTDHDGKRDLLKAEILRPVETDDGLSVPVLYTASPYNQGTNDEDGAKLTHNVDVPLQKKPVITPTLAELDAAQPAKVDLPPKRVPNGVATHAEQSFARESSYTLNDYFLARGFAVVYAAGIGTMESDGFRTTGDPEETTSTVAIIEWLAGDRQAFTNKTDNDLIEAWWSNGHTAITGRSYLGTLAIAAATSGVKGLDTIISEAAISSWYDYYRENGLVIAPGGFQGEDADVLAEETFSRQKQASDYYPIKADWLASLEQMGRDQDRETGNYTPFWDARNYLKQLKNIKADIMMIHGLNDWNVKPKNVWKLWRGLQSLPVQQKLILHQGQHIYINNFRSVDYTDIVNLWLSNKLMGVDNHANDILPDVLVQDNTKPETWDTYTDWGNSDAYLTYHFDENQLLEKASATNTVQFTDHLTDDAFSAYKSDYATWRHDLMTATDSPMSSNRLLFKSAPLDHELVLGGRPQLKLRVASSQDVGLLSVRLVDYGKAKRLSVSPQLISRHALDEGFRWREDDLKEFALTKASDAKLISLGHINLQNLANAYQTNEIVPNQFYDLTLGLQPTVFRLLKGHQVGVIVYATDMEMTVRGNQAITYQLDLANCSIELPLQSK</sequence>
<dbReference type="Pfam" id="PF09168">
    <property type="entry name" value="PepX_N"/>
    <property type="match status" value="1"/>
</dbReference>
<dbReference type="Gene3D" id="3.40.50.1820">
    <property type="entry name" value="alpha/beta hydrolase"/>
    <property type="match status" value="1"/>
</dbReference>
<evidence type="ECO:0000256" key="6">
    <source>
        <dbReference type="ARBA" id="ARBA00022670"/>
    </source>
</evidence>
<dbReference type="InterPro" id="IPR036313">
    <property type="entry name" value="PepX_N_dom_sf"/>
</dbReference>
<dbReference type="InterPro" id="IPR008252">
    <property type="entry name" value="Pept_S15_Xpro"/>
</dbReference>
<dbReference type="STRING" id="1291743.LOSG293_100270"/>
<evidence type="ECO:0000256" key="3">
    <source>
        <dbReference type="ARBA" id="ARBA00010819"/>
    </source>
</evidence>
<dbReference type="GO" id="GO:0008236">
    <property type="term" value="F:serine-type peptidase activity"/>
    <property type="evidence" value="ECO:0007669"/>
    <property type="project" value="UniProtKB-KW"/>
</dbReference>
<name>A0A081BHZ4_9LACO</name>
<evidence type="ECO:0000259" key="11">
    <source>
        <dbReference type="SMART" id="SM00940"/>
    </source>
</evidence>
<dbReference type="GO" id="GO:0005737">
    <property type="term" value="C:cytoplasm"/>
    <property type="evidence" value="ECO:0007669"/>
    <property type="project" value="UniProtKB-SubCell"/>
</dbReference>
<proteinExistence type="inferred from homology"/>
<dbReference type="Gene3D" id="2.60.120.260">
    <property type="entry name" value="Galactose-binding domain-like"/>
    <property type="match status" value="1"/>
</dbReference>
<dbReference type="InterPro" id="IPR029058">
    <property type="entry name" value="AB_hydrolase_fold"/>
</dbReference>
<dbReference type="PRINTS" id="PR00923">
    <property type="entry name" value="LACTOPTASE"/>
</dbReference>
<dbReference type="Gene3D" id="1.10.246.70">
    <property type="match status" value="1"/>
</dbReference>
<evidence type="ECO:0000256" key="5">
    <source>
        <dbReference type="ARBA" id="ARBA00022438"/>
    </source>
</evidence>
<dbReference type="SMART" id="SM00940">
    <property type="entry name" value="PepX_N"/>
    <property type="match status" value="1"/>
</dbReference>
<dbReference type="AlphaFoldDB" id="A0A081BHZ4"/>
<dbReference type="SMART" id="SM00939">
    <property type="entry name" value="PepX_C"/>
    <property type="match status" value="1"/>
</dbReference>
<evidence type="ECO:0000256" key="9">
    <source>
        <dbReference type="HAMAP-Rule" id="MF_00698"/>
    </source>
</evidence>
<dbReference type="Proteomes" id="UP000028700">
    <property type="component" value="Unassembled WGS sequence"/>
</dbReference>
<comment type="similarity">
    <text evidence="3 9">Belongs to the peptidase S15 family.</text>
</comment>
<evidence type="ECO:0000313" key="12">
    <source>
        <dbReference type="EMBL" id="GAK47662.1"/>
    </source>
</evidence>
<evidence type="ECO:0000256" key="7">
    <source>
        <dbReference type="ARBA" id="ARBA00022801"/>
    </source>
</evidence>
<evidence type="ECO:0000256" key="8">
    <source>
        <dbReference type="ARBA" id="ARBA00022825"/>
    </source>
</evidence>
<dbReference type="Pfam" id="PF08530">
    <property type="entry name" value="PepX_C"/>
    <property type="match status" value="1"/>
</dbReference>
<feature type="active site" description="Charge relay system" evidence="9">
    <location>
        <position position="527"/>
    </location>
</feature>
<dbReference type="EMBL" id="BBJM01000010">
    <property type="protein sequence ID" value="GAK47662.1"/>
    <property type="molecule type" value="Genomic_DNA"/>
</dbReference>
<evidence type="ECO:0000313" key="13">
    <source>
        <dbReference type="Proteomes" id="UP000028700"/>
    </source>
</evidence>
<dbReference type="GO" id="GO:0006508">
    <property type="term" value="P:proteolysis"/>
    <property type="evidence" value="ECO:0007669"/>
    <property type="project" value="UniProtKB-KW"/>
</dbReference>
<dbReference type="EC" id="3.4.14.11" evidence="9"/>
<evidence type="ECO:0000259" key="10">
    <source>
        <dbReference type="SMART" id="SM00939"/>
    </source>
</evidence>
<protein>
    <recommendedName>
        <fullName evidence="9">Xaa-Pro dipeptidyl-peptidase</fullName>
        <ecNumber evidence="9">3.4.14.11</ecNumber>
    </recommendedName>
    <alternativeName>
        <fullName evidence="9">X-Pro dipeptidyl-peptidase</fullName>
    </alternativeName>
    <alternativeName>
        <fullName evidence="9">X-prolyl-dipeptidyl aminopeptidase</fullName>
        <shortName evidence="9">X-PDAP</shortName>
    </alternativeName>
</protein>
<dbReference type="SUPFAM" id="SSF81761">
    <property type="entry name" value="X-Prolyl dipeptidyl aminopeptidase PepX, N-terminal domain"/>
    <property type="match status" value="1"/>
</dbReference>
<keyword evidence="9" id="KW-0963">Cytoplasm</keyword>
<dbReference type="RefSeq" id="WP_034527214.1">
    <property type="nucleotide sequence ID" value="NZ_BBJM01000010.1"/>
</dbReference>
<comment type="subunit">
    <text evidence="4 9">Homodimer.</text>
</comment>
<keyword evidence="7 9" id="KW-0378">Hydrolase</keyword>
<feature type="domain" description="X-Prolyl dipeptidyl aminopeptidase PepX N-terminal" evidence="11">
    <location>
        <begin position="1"/>
        <end position="157"/>
    </location>
</feature>
<dbReference type="Pfam" id="PF02129">
    <property type="entry name" value="Peptidase_S15"/>
    <property type="match status" value="1"/>
</dbReference>
<dbReference type="InterPro" id="IPR000383">
    <property type="entry name" value="Xaa-Pro-like_dom"/>
</dbReference>
<organism evidence="12 13">
    <name type="scientific">Secundilactobacillus oryzae JCM 18671</name>
    <dbReference type="NCBI Taxonomy" id="1291743"/>
    <lineage>
        <taxon>Bacteria</taxon>
        <taxon>Bacillati</taxon>
        <taxon>Bacillota</taxon>
        <taxon>Bacilli</taxon>
        <taxon>Lactobacillales</taxon>
        <taxon>Lactobacillaceae</taxon>
        <taxon>Secundilactobacillus</taxon>
    </lineage>
</organism>